<evidence type="ECO:0000313" key="1">
    <source>
        <dbReference type="EMBL" id="CAB5223124.1"/>
    </source>
</evidence>
<dbReference type="EMBL" id="LR798306">
    <property type="protein sequence ID" value="CAB5223124.1"/>
    <property type="molecule type" value="Genomic_DNA"/>
</dbReference>
<name>A0A6J7X4E0_9CAUD</name>
<gene>
    <name evidence="1" type="ORF">UFOVP378_56</name>
</gene>
<organism evidence="1">
    <name type="scientific">uncultured Caudovirales phage</name>
    <dbReference type="NCBI Taxonomy" id="2100421"/>
    <lineage>
        <taxon>Viruses</taxon>
        <taxon>Duplodnaviria</taxon>
        <taxon>Heunggongvirae</taxon>
        <taxon>Uroviricota</taxon>
        <taxon>Caudoviricetes</taxon>
        <taxon>Peduoviridae</taxon>
        <taxon>Maltschvirus</taxon>
        <taxon>Maltschvirus maltsch</taxon>
    </lineage>
</organism>
<reference evidence="1" key="1">
    <citation type="submission" date="2020-05" db="EMBL/GenBank/DDBJ databases">
        <authorList>
            <person name="Chiriac C."/>
            <person name="Salcher M."/>
            <person name="Ghai R."/>
            <person name="Kavagutti S V."/>
        </authorList>
    </citation>
    <scope>NUCLEOTIDE SEQUENCE</scope>
</reference>
<proteinExistence type="predicted"/>
<sequence>MKESIKDVSLAIVIGLTLASFALEWFDVLTF</sequence>
<protein>
    <submittedName>
        <fullName evidence="1">Uncharacterized protein</fullName>
    </submittedName>
</protein>
<accession>A0A6J7X4E0</accession>